<dbReference type="Proteomes" id="UP000789572">
    <property type="component" value="Unassembled WGS sequence"/>
</dbReference>
<dbReference type="EMBL" id="CAJVPJ010001493">
    <property type="protein sequence ID" value="CAG8593401.1"/>
    <property type="molecule type" value="Genomic_DNA"/>
</dbReference>
<accession>A0A9N9GCZ9</accession>
<dbReference type="AlphaFoldDB" id="A0A9N9GCZ9"/>
<proteinExistence type="predicted"/>
<gene>
    <name evidence="1" type="ORF">POCULU_LOCUS7092</name>
</gene>
<keyword evidence="2" id="KW-1185">Reference proteome</keyword>
<comment type="caution">
    <text evidence="1">The sequence shown here is derived from an EMBL/GenBank/DDBJ whole genome shotgun (WGS) entry which is preliminary data.</text>
</comment>
<sequence>MMRARGHAYKRAYKNAIKIARTLLYQKIGDAYEIFHGNWLNFEDFKVSNPVDRLWEKLIKSFATDEGVFVDDETHGVRRLSPLKKSICAGFTKCVIELIPIVKTYDAFFHKLVYHMRYKEHVSIPEKIGAPETLRKNEITTEQPTLPCISEADQMALDGFLNAWNKAVNLCTKRALCK</sequence>
<dbReference type="OrthoDB" id="2365951at2759"/>
<evidence type="ECO:0000313" key="1">
    <source>
        <dbReference type="EMBL" id="CAG8593401.1"/>
    </source>
</evidence>
<protein>
    <submittedName>
        <fullName evidence="1">7908_t:CDS:1</fullName>
    </submittedName>
</protein>
<name>A0A9N9GCZ9_9GLOM</name>
<evidence type="ECO:0000313" key="2">
    <source>
        <dbReference type="Proteomes" id="UP000789572"/>
    </source>
</evidence>
<reference evidence="1" key="1">
    <citation type="submission" date="2021-06" db="EMBL/GenBank/DDBJ databases">
        <authorList>
            <person name="Kallberg Y."/>
            <person name="Tangrot J."/>
            <person name="Rosling A."/>
        </authorList>
    </citation>
    <scope>NUCLEOTIDE SEQUENCE</scope>
    <source>
        <strain evidence="1">IA702</strain>
    </source>
</reference>
<organism evidence="1 2">
    <name type="scientific">Paraglomus occultum</name>
    <dbReference type="NCBI Taxonomy" id="144539"/>
    <lineage>
        <taxon>Eukaryota</taxon>
        <taxon>Fungi</taxon>
        <taxon>Fungi incertae sedis</taxon>
        <taxon>Mucoromycota</taxon>
        <taxon>Glomeromycotina</taxon>
        <taxon>Glomeromycetes</taxon>
        <taxon>Paraglomerales</taxon>
        <taxon>Paraglomeraceae</taxon>
        <taxon>Paraglomus</taxon>
    </lineage>
</organism>